<dbReference type="Proteomes" id="UP000284375">
    <property type="component" value="Unassembled WGS sequence"/>
</dbReference>
<proteinExistence type="predicted"/>
<dbReference type="OrthoDB" id="5235297at2759"/>
<evidence type="ECO:0000256" key="1">
    <source>
        <dbReference type="SAM" id="MobiDB-lite"/>
    </source>
</evidence>
<name>A0A423WJ95_CYTCH</name>
<dbReference type="AlphaFoldDB" id="A0A423WJ95"/>
<dbReference type="EMBL" id="LJZO01000003">
    <property type="protein sequence ID" value="ROW03426.1"/>
    <property type="molecule type" value="Genomic_DNA"/>
</dbReference>
<accession>A0A423WJ95</accession>
<protein>
    <submittedName>
        <fullName evidence="2">Uncharacterized protein</fullName>
    </submittedName>
</protein>
<comment type="caution">
    <text evidence="2">The sequence shown here is derived from an EMBL/GenBank/DDBJ whole genome shotgun (WGS) entry which is preliminary data.</text>
</comment>
<organism evidence="2 3">
    <name type="scientific">Cytospora chrysosperma</name>
    <name type="common">Cytospora canker fungus</name>
    <name type="synonym">Sphaeria chrysosperma</name>
    <dbReference type="NCBI Taxonomy" id="252740"/>
    <lineage>
        <taxon>Eukaryota</taxon>
        <taxon>Fungi</taxon>
        <taxon>Dikarya</taxon>
        <taxon>Ascomycota</taxon>
        <taxon>Pezizomycotina</taxon>
        <taxon>Sordariomycetes</taxon>
        <taxon>Sordariomycetidae</taxon>
        <taxon>Diaporthales</taxon>
        <taxon>Cytosporaceae</taxon>
        <taxon>Cytospora</taxon>
    </lineage>
</organism>
<feature type="region of interest" description="Disordered" evidence="1">
    <location>
        <begin position="38"/>
        <end position="121"/>
    </location>
</feature>
<reference evidence="2 3" key="1">
    <citation type="submission" date="2015-09" db="EMBL/GenBank/DDBJ databases">
        <title>Host preference determinants of Valsa canker pathogens revealed by comparative genomics.</title>
        <authorList>
            <person name="Yin Z."/>
            <person name="Huang L."/>
        </authorList>
    </citation>
    <scope>NUCLEOTIDE SEQUENCE [LARGE SCALE GENOMIC DNA]</scope>
    <source>
        <strain evidence="2 3">YSFL</strain>
    </source>
</reference>
<evidence type="ECO:0000313" key="2">
    <source>
        <dbReference type="EMBL" id="ROW03426.1"/>
    </source>
</evidence>
<feature type="compositionally biased region" description="Polar residues" evidence="1">
    <location>
        <begin position="58"/>
        <end position="84"/>
    </location>
</feature>
<keyword evidence="3" id="KW-1185">Reference proteome</keyword>
<feature type="region of interest" description="Disordered" evidence="1">
    <location>
        <begin position="1"/>
        <end position="20"/>
    </location>
</feature>
<sequence length="323" mass="35423">MALLLRLGTPRSLSRPRDGPAALAGLRSSAVAPWAAIRESSSLSPDEFASKIVDESQESPQGKTDSSSHASTHVDPNSTQTQSAEPRPPPSVSIKKVPVTFRKPRTVPVDRPSWEPPRNEATEQLVRRVRPADPLVQKIPDSLIRKFPASEKDPLLRKISESLIRKFPVSGENYSNARQLGIDKPSAVFSRPRVVVLRNLPPETAGRDIIEALEKAVDSKRLPHRAWRVADVRVEPGSGDDKLSTARVIFLHPDGARAVHDLVSLGYFQVRGVAPTSSLLQTAATPKVSGDVALGAPGSNKDRREYFASVHRKIVRRTHLIYN</sequence>
<evidence type="ECO:0000313" key="3">
    <source>
        <dbReference type="Proteomes" id="UP000284375"/>
    </source>
</evidence>
<gene>
    <name evidence="2" type="ORF">VSDG_01380</name>
</gene>